<dbReference type="EMBL" id="JAVDWQ010000003">
    <property type="protein sequence ID" value="MDR7209376.1"/>
    <property type="molecule type" value="Genomic_DNA"/>
</dbReference>
<dbReference type="Pfam" id="PF12833">
    <property type="entry name" value="HTH_18"/>
    <property type="match status" value="1"/>
</dbReference>
<evidence type="ECO:0000256" key="2">
    <source>
        <dbReference type="ARBA" id="ARBA00023125"/>
    </source>
</evidence>
<keyword evidence="6" id="KW-1185">Reference proteome</keyword>
<evidence type="ECO:0000313" key="5">
    <source>
        <dbReference type="EMBL" id="MDR7209376.1"/>
    </source>
</evidence>
<sequence length="272" mass="31248">MASKFQIKDKNTEGKFIKIATFRKEIKKTEPHKHNSYFEIIYLSEGSGAHFIDNYKYEVSPPVIFCVRKEQVHHWDLLSLPEGFVLILKTEFVERSLDIELKSLLAALSSLSSLQVKDTVTLNQLFELLIKENSSDEIYSSAIVEGLLKALLSKILQEAKHFRNEIVVKKNTFYAFKDLLTQSGTIKNSVAYYAELLHTTPQNLNALCRKAVNQSCADVLSEFIISEAKRLLIYTDVTVSEISFTLDFKDPSHFVKYFKRNTGFTPLKFRNM</sequence>
<dbReference type="Pfam" id="PF02311">
    <property type="entry name" value="AraC_binding"/>
    <property type="match status" value="1"/>
</dbReference>
<name>A0ABU1Y574_9FLAO</name>
<dbReference type="InterPro" id="IPR037923">
    <property type="entry name" value="HTH-like"/>
</dbReference>
<keyword evidence="2" id="KW-0238">DNA-binding</keyword>
<evidence type="ECO:0000256" key="3">
    <source>
        <dbReference type="ARBA" id="ARBA00023163"/>
    </source>
</evidence>
<dbReference type="SMART" id="SM00342">
    <property type="entry name" value="HTH_ARAC"/>
    <property type="match status" value="1"/>
</dbReference>
<comment type="caution">
    <text evidence="5">The sequence shown here is derived from an EMBL/GenBank/DDBJ whole genome shotgun (WGS) entry which is preliminary data.</text>
</comment>
<dbReference type="InterPro" id="IPR014710">
    <property type="entry name" value="RmlC-like_jellyroll"/>
</dbReference>
<evidence type="ECO:0000313" key="6">
    <source>
        <dbReference type="Proteomes" id="UP001269081"/>
    </source>
</evidence>
<keyword evidence="3" id="KW-0804">Transcription</keyword>
<accession>A0ABU1Y574</accession>
<keyword evidence="1" id="KW-0805">Transcription regulation</keyword>
<dbReference type="PROSITE" id="PS01124">
    <property type="entry name" value="HTH_ARAC_FAMILY_2"/>
    <property type="match status" value="1"/>
</dbReference>
<gene>
    <name evidence="5" type="ORF">J2W48_001309</name>
</gene>
<evidence type="ECO:0000259" key="4">
    <source>
        <dbReference type="PROSITE" id="PS01124"/>
    </source>
</evidence>
<proteinExistence type="predicted"/>
<organism evidence="5 6">
    <name type="scientific">Flavobacterium piscis</name>
    <dbReference type="NCBI Taxonomy" id="1114874"/>
    <lineage>
        <taxon>Bacteria</taxon>
        <taxon>Pseudomonadati</taxon>
        <taxon>Bacteroidota</taxon>
        <taxon>Flavobacteriia</taxon>
        <taxon>Flavobacteriales</taxon>
        <taxon>Flavobacteriaceae</taxon>
        <taxon>Flavobacterium</taxon>
    </lineage>
</organism>
<dbReference type="InterPro" id="IPR009057">
    <property type="entry name" value="Homeodomain-like_sf"/>
</dbReference>
<protein>
    <submittedName>
        <fullName evidence="5">AraC-like DNA-binding protein</fullName>
    </submittedName>
</protein>
<dbReference type="Gene3D" id="1.10.10.60">
    <property type="entry name" value="Homeodomain-like"/>
    <property type="match status" value="1"/>
</dbReference>
<dbReference type="RefSeq" id="WP_310279574.1">
    <property type="nucleotide sequence ID" value="NZ_JAVDWQ010000003.1"/>
</dbReference>
<dbReference type="SUPFAM" id="SSF46689">
    <property type="entry name" value="Homeodomain-like"/>
    <property type="match status" value="1"/>
</dbReference>
<feature type="domain" description="HTH araC/xylS-type" evidence="4">
    <location>
        <begin position="170"/>
        <end position="272"/>
    </location>
</feature>
<dbReference type="Gene3D" id="2.60.120.10">
    <property type="entry name" value="Jelly Rolls"/>
    <property type="match status" value="1"/>
</dbReference>
<dbReference type="InterPro" id="IPR018060">
    <property type="entry name" value="HTH_AraC"/>
</dbReference>
<reference evidence="5 6" key="1">
    <citation type="submission" date="2023-07" db="EMBL/GenBank/DDBJ databases">
        <title>Sorghum-associated microbial communities from plants grown in Nebraska, USA.</title>
        <authorList>
            <person name="Schachtman D."/>
        </authorList>
    </citation>
    <scope>NUCLEOTIDE SEQUENCE [LARGE SCALE GENOMIC DNA]</scope>
    <source>
        <strain evidence="5 6">4129</strain>
    </source>
</reference>
<dbReference type="Proteomes" id="UP001269081">
    <property type="component" value="Unassembled WGS sequence"/>
</dbReference>
<dbReference type="InterPro" id="IPR003313">
    <property type="entry name" value="AraC-bd"/>
</dbReference>
<dbReference type="PANTHER" id="PTHR43280">
    <property type="entry name" value="ARAC-FAMILY TRANSCRIPTIONAL REGULATOR"/>
    <property type="match status" value="1"/>
</dbReference>
<dbReference type="PANTHER" id="PTHR43280:SF32">
    <property type="entry name" value="TRANSCRIPTIONAL REGULATORY PROTEIN"/>
    <property type="match status" value="1"/>
</dbReference>
<evidence type="ECO:0000256" key="1">
    <source>
        <dbReference type="ARBA" id="ARBA00023015"/>
    </source>
</evidence>
<dbReference type="SUPFAM" id="SSF51215">
    <property type="entry name" value="Regulatory protein AraC"/>
    <property type="match status" value="1"/>
</dbReference>